<evidence type="ECO:0008006" key="2">
    <source>
        <dbReference type="Google" id="ProtNLM"/>
    </source>
</evidence>
<dbReference type="AlphaFoldDB" id="A0A0F9P1J3"/>
<reference evidence="1" key="1">
    <citation type="journal article" date="2015" name="Nature">
        <title>Complex archaea that bridge the gap between prokaryotes and eukaryotes.</title>
        <authorList>
            <person name="Spang A."/>
            <person name="Saw J.H."/>
            <person name="Jorgensen S.L."/>
            <person name="Zaremba-Niedzwiedzka K."/>
            <person name="Martijn J."/>
            <person name="Lind A.E."/>
            <person name="van Eijk R."/>
            <person name="Schleper C."/>
            <person name="Guy L."/>
            <person name="Ettema T.J."/>
        </authorList>
    </citation>
    <scope>NUCLEOTIDE SEQUENCE</scope>
</reference>
<dbReference type="InterPro" id="IPR014942">
    <property type="entry name" value="AbiEii"/>
</dbReference>
<gene>
    <name evidence="1" type="ORF">LCGC14_1269760</name>
</gene>
<dbReference type="Pfam" id="PF08843">
    <property type="entry name" value="AbiEii"/>
    <property type="match status" value="1"/>
</dbReference>
<protein>
    <recommendedName>
        <fullName evidence="2">Nucleotidyl transferase AbiEii/AbiGii toxin family protein</fullName>
    </recommendedName>
</protein>
<sequence length="291" mass="33907">MNPALKSMLDRYSCNTANDYKNALKEIIQEMALLGLWRSKFFEHAAFYGDTSLRILYGLDRFSEDLDFSLLKSNPNLDLKKYYAAVQTELQSFGLKVTVEEKEKSESRETAIKSAFIKAGTRKNIIQIEAPDTIRNHIQHNEKLKVKIEVDINPPGGFSTEVKILLQPIPFSVNTFTLPNLFAGKLHSVLCRRWKNRIKGRDWYDFVWYVARKTPLNLYHLEQRMTQTGNWEPSRQMMADDLQLLLKKRIEEVNFDHAGNEVLPFIRDPEGVALWSKDFFYEIATKIKLDH</sequence>
<comment type="caution">
    <text evidence="1">The sequence shown here is derived from an EMBL/GenBank/DDBJ whole genome shotgun (WGS) entry which is preliminary data.</text>
</comment>
<organism evidence="1">
    <name type="scientific">marine sediment metagenome</name>
    <dbReference type="NCBI Taxonomy" id="412755"/>
    <lineage>
        <taxon>unclassified sequences</taxon>
        <taxon>metagenomes</taxon>
        <taxon>ecological metagenomes</taxon>
    </lineage>
</organism>
<name>A0A0F9P1J3_9ZZZZ</name>
<accession>A0A0F9P1J3</accession>
<dbReference type="EMBL" id="LAZR01007113">
    <property type="protein sequence ID" value="KKM87347.1"/>
    <property type="molecule type" value="Genomic_DNA"/>
</dbReference>
<evidence type="ECO:0000313" key="1">
    <source>
        <dbReference type="EMBL" id="KKM87347.1"/>
    </source>
</evidence>
<dbReference type="Gene3D" id="3.10.450.620">
    <property type="entry name" value="JHP933, nucleotidyltransferase-like core domain"/>
    <property type="match status" value="1"/>
</dbReference>
<proteinExistence type="predicted"/>